<dbReference type="EC" id="3.1.4.-" evidence="2"/>
<keyword evidence="5" id="KW-1185">Reference proteome</keyword>
<dbReference type="InterPro" id="IPR024654">
    <property type="entry name" value="Calcineurin-like_PHP_lpxH"/>
</dbReference>
<comment type="caution">
    <text evidence="4">The sequence shown here is derived from an EMBL/GenBank/DDBJ whole genome shotgun (WGS) entry which is preliminary data.</text>
</comment>
<evidence type="ECO:0000313" key="4">
    <source>
        <dbReference type="EMBL" id="EFU39972.1"/>
    </source>
</evidence>
<name>A0A2R9SRL2_9BACL</name>
<dbReference type="InterPro" id="IPR029052">
    <property type="entry name" value="Metallo-depent_PP-like"/>
</dbReference>
<dbReference type="PANTHER" id="PTHR11124">
    <property type="entry name" value="VACUOLAR SORTING PROTEIN VPS29"/>
    <property type="match status" value="1"/>
</dbReference>
<sequence>MPAAKLLASDVNKKGLLHRMSHPFRITVLSDTHMPKKAKELPARLLEDLRHSDLIIHAGDWSKWELYELLSQYAPVEGVAGNVDDEVIIDRLGYHRIVLAEGKRIGIVHGHGQGGTTPSRARKTFHDSEVDCIVFGHSHIPFLENVQGVLMFNPGSATDKRRQPRYSYGRLLIQDETLEARHIFYDQK</sequence>
<keyword evidence="2" id="KW-0479">Metal-binding</keyword>
<dbReference type="KEGG" id="pvo:PVOR_21884"/>
<evidence type="ECO:0000313" key="5">
    <source>
        <dbReference type="Proteomes" id="UP000003094"/>
    </source>
</evidence>
<evidence type="ECO:0000256" key="1">
    <source>
        <dbReference type="ARBA" id="ARBA00008950"/>
    </source>
</evidence>
<comment type="cofactor">
    <cofactor evidence="2">
        <name>a divalent metal cation</name>
        <dbReference type="ChEBI" id="CHEBI:60240"/>
    </cofactor>
</comment>
<dbReference type="Proteomes" id="UP000003094">
    <property type="component" value="Unassembled WGS sequence"/>
</dbReference>
<dbReference type="GO" id="GO:0016787">
    <property type="term" value="F:hydrolase activity"/>
    <property type="evidence" value="ECO:0007669"/>
    <property type="project" value="UniProtKB-UniRule"/>
</dbReference>
<dbReference type="NCBIfam" id="TIGR00040">
    <property type="entry name" value="yfcE"/>
    <property type="match status" value="1"/>
</dbReference>
<dbReference type="Gene3D" id="3.60.21.10">
    <property type="match status" value="1"/>
</dbReference>
<dbReference type="EMBL" id="ADHJ01000037">
    <property type="protein sequence ID" value="EFU39972.1"/>
    <property type="molecule type" value="Genomic_DNA"/>
</dbReference>
<feature type="domain" description="Calcineurin-like phosphoesterase" evidence="3">
    <location>
        <begin position="25"/>
        <end position="175"/>
    </location>
</feature>
<comment type="similarity">
    <text evidence="1 2">Belongs to the metallophosphoesterase superfamily. YfcE family.</text>
</comment>
<gene>
    <name evidence="4" type="ORF">PVOR_21884</name>
</gene>
<accession>A0A2R9SRL2</accession>
<evidence type="ECO:0000259" key="3">
    <source>
        <dbReference type="Pfam" id="PF12850"/>
    </source>
</evidence>
<reference evidence="4 5" key="1">
    <citation type="journal article" date="2010" name="BMC Genomics">
        <title>Genome sequence of the pattern forming Paenibacillus vortex bacterium reveals potential for thriving in complex environments.</title>
        <authorList>
            <person name="Sirota-Madi A."/>
            <person name="Olender T."/>
            <person name="Helman Y."/>
            <person name="Ingham C."/>
            <person name="Brainis I."/>
            <person name="Roth D."/>
            <person name="Hagi E."/>
            <person name="Brodsky L."/>
            <person name="Leshkowitz D."/>
            <person name="Galatenko V."/>
            <person name="Nikolaev V."/>
            <person name="Mugasimangalam R.C."/>
            <person name="Bransburg-Zabary S."/>
            <person name="Gutnick D.L."/>
            <person name="Lancet D."/>
            <person name="Ben-Jacob E."/>
        </authorList>
    </citation>
    <scope>NUCLEOTIDE SEQUENCE [LARGE SCALE GENOMIC DNA]</scope>
    <source>
        <strain evidence="4 5">V453</strain>
    </source>
</reference>
<organism evidence="4 5">
    <name type="scientific">Paenibacillus vortex V453</name>
    <dbReference type="NCBI Taxonomy" id="715225"/>
    <lineage>
        <taxon>Bacteria</taxon>
        <taxon>Bacillati</taxon>
        <taxon>Bacillota</taxon>
        <taxon>Bacilli</taxon>
        <taxon>Bacillales</taxon>
        <taxon>Paenibacillaceae</taxon>
        <taxon>Paenibacillus</taxon>
    </lineage>
</organism>
<dbReference type="Pfam" id="PF12850">
    <property type="entry name" value="Metallophos_2"/>
    <property type="match status" value="1"/>
</dbReference>
<protein>
    <recommendedName>
        <fullName evidence="2">Phosphoesterase</fullName>
        <ecNumber evidence="2">3.1.4.-</ecNumber>
    </recommendedName>
</protein>
<proteinExistence type="inferred from homology"/>
<dbReference type="GO" id="GO:0046872">
    <property type="term" value="F:metal ion binding"/>
    <property type="evidence" value="ECO:0007669"/>
    <property type="project" value="UniProtKB-KW"/>
</dbReference>
<dbReference type="AlphaFoldDB" id="A0A2R9SRL2"/>
<evidence type="ECO:0000256" key="2">
    <source>
        <dbReference type="RuleBase" id="RU362039"/>
    </source>
</evidence>
<dbReference type="InterPro" id="IPR000979">
    <property type="entry name" value="Phosphodiesterase_MJ0936/Vps29"/>
</dbReference>
<dbReference type="SUPFAM" id="SSF56300">
    <property type="entry name" value="Metallo-dependent phosphatases"/>
    <property type="match status" value="1"/>
</dbReference>